<proteinExistence type="predicted"/>
<keyword evidence="2" id="KW-1185">Reference proteome</keyword>
<gene>
    <name evidence="1" type="ORF">MLD38_029554</name>
</gene>
<evidence type="ECO:0000313" key="1">
    <source>
        <dbReference type="EMBL" id="KAI4331363.1"/>
    </source>
</evidence>
<dbReference type="EMBL" id="CM042887">
    <property type="protein sequence ID" value="KAI4331363.1"/>
    <property type="molecule type" value="Genomic_DNA"/>
</dbReference>
<reference evidence="2" key="1">
    <citation type="journal article" date="2023" name="Front. Plant Sci.">
        <title>Chromosomal-level genome assembly of Melastoma candidum provides insights into trichome evolution.</title>
        <authorList>
            <person name="Zhong Y."/>
            <person name="Wu W."/>
            <person name="Sun C."/>
            <person name="Zou P."/>
            <person name="Liu Y."/>
            <person name="Dai S."/>
            <person name="Zhou R."/>
        </authorList>
    </citation>
    <scope>NUCLEOTIDE SEQUENCE [LARGE SCALE GENOMIC DNA]</scope>
</reference>
<comment type="caution">
    <text evidence="1">The sequence shown here is derived from an EMBL/GenBank/DDBJ whole genome shotgun (WGS) entry which is preliminary data.</text>
</comment>
<evidence type="ECO:0000313" key="2">
    <source>
        <dbReference type="Proteomes" id="UP001057402"/>
    </source>
</evidence>
<protein>
    <submittedName>
        <fullName evidence="1">Uncharacterized protein</fullName>
    </submittedName>
</protein>
<sequence>MDSTAKCHVRSISLPSRSHPASLRVVEVLNGLRSASSSSCSGSARAGLVALYDSLNDFLAVSSTQQAISHNKGEACVDELLDGSVKLLDAYGVTRDLVSDIKEQARGVQSAIRRRNPDSGIVKEAVSGFLRMKRKSRKDVRGASAGIWRIEEGFGEASASADQDRDFHLAMTVLREAVSLSATALRSLLSSLDDGKRSKWGIVARLVHKGEVAGREVGNGNEFEALDDVISGLSKGIPSMEKVKMTQERLRDLEIRIGGVEDELDGLYRRMIRTRASLLNILSQ</sequence>
<name>A0ACB9N430_9MYRT</name>
<organism evidence="1 2">
    <name type="scientific">Melastoma candidum</name>
    <dbReference type="NCBI Taxonomy" id="119954"/>
    <lineage>
        <taxon>Eukaryota</taxon>
        <taxon>Viridiplantae</taxon>
        <taxon>Streptophyta</taxon>
        <taxon>Embryophyta</taxon>
        <taxon>Tracheophyta</taxon>
        <taxon>Spermatophyta</taxon>
        <taxon>Magnoliopsida</taxon>
        <taxon>eudicotyledons</taxon>
        <taxon>Gunneridae</taxon>
        <taxon>Pentapetalae</taxon>
        <taxon>rosids</taxon>
        <taxon>malvids</taxon>
        <taxon>Myrtales</taxon>
        <taxon>Melastomataceae</taxon>
        <taxon>Melastomatoideae</taxon>
        <taxon>Melastomateae</taxon>
        <taxon>Melastoma</taxon>
    </lineage>
</organism>
<dbReference type="Proteomes" id="UP001057402">
    <property type="component" value="Chromosome 8"/>
</dbReference>
<accession>A0ACB9N430</accession>